<dbReference type="PANTHER" id="PTHR47189">
    <property type="entry name" value="MHC CLASS II TRANSACTIVATOR"/>
    <property type="match status" value="1"/>
</dbReference>
<dbReference type="Gene3D" id="3.40.50.300">
    <property type="entry name" value="P-loop containing nucleotide triphosphate hydrolases"/>
    <property type="match status" value="3"/>
</dbReference>
<dbReference type="InterPro" id="IPR032675">
    <property type="entry name" value="LRR_dom_sf"/>
</dbReference>
<evidence type="ECO:0000313" key="7">
    <source>
        <dbReference type="EMBL" id="KAF0032508.1"/>
    </source>
</evidence>
<dbReference type="SMART" id="SM00368">
    <property type="entry name" value="LRR_RI"/>
    <property type="match status" value="3"/>
</dbReference>
<reference evidence="7 8" key="1">
    <citation type="submission" date="2019-06" db="EMBL/GenBank/DDBJ databases">
        <title>Draft genomes of female and male turbot (Scophthalmus maximus).</title>
        <authorList>
            <person name="Xu H."/>
            <person name="Xu X.-W."/>
            <person name="Shao C."/>
            <person name="Chen S."/>
        </authorList>
    </citation>
    <scope>NUCLEOTIDE SEQUENCE [LARGE SCALE GENOMIC DNA]</scope>
    <source>
        <strain evidence="7">Ysfricsl-2016a</strain>
        <tissue evidence="7">Blood</tissue>
    </source>
</reference>
<evidence type="ECO:0000256" key="5">
    <source>
        <dbReference type="SAM" id="MobiDB-lite"/>
    </source>
</evidence>
<feature type="region of interest" description="Disordered" evidence="5">
    <location>
        <begin position="1006"/>
        <end position="1030"/>
    </location>
</feature>
<dbReference type="GO" id="GO:0045348">
    <property type="term" value="P:positive regulation of MHC class II biosynthetic process"/>
    <property type="evidence" value="ECO:0007669"/>
    <property type="project" value="TreeGrafter"/>
</dbReference>
<dbReference type="InterPro" id="IPR007111">
    <property type="entry name" value="NACHT_NTPase"/>
</dbReference>
<dbReference type="Gene3D" id="3.80.10.10">
    <property type="entry name" value="Ribonuclease Inhibitor"/>
    <property type="match status" value="1"/>
</dbReference>
<protein>
    <recommendedName>
        <fullName evidence="6">NACHT domain-containing protein</fullName>
    </recommendedName>
</protein>
<dbReference type="EMBL" id="VEVO01000013">
    <property type="protein sequence ID" value="KAF0032508.1"/>
    <property type="molecule type" value="Genomic_DNA"/>
</dbReference>
<sequence>MGHENLARSVQHSNNMQTKYPQSRLTEREAVRGSRCDYCPGTASDQAGKSESCQGCPNQTLCASGATKAPDPAIEEIAVKLSAVKHKILILSGKGGVGKSTFSAHLAHALASDGTKEVALLDVDICGPSIPRIMGLEGEQEVSLQDVRKEIRFCQKVKLPIIGVVENMSGFVCPKCKVSDRFTNMRQPNTLTVKMIENSTVTNTSQIFPPTSGGAEQMCADLNLPLLGKVPLDPRIARSCDEGKSFLSEVPDSPAAEVYLRIVQTTDCKAQCPDLNMEVHTEIAVACRTLDLDTNKCMEAEYADTSFPLDTEEAADSLKSLRSLDMEHFDVSGGADAAPFEACAATDTGSITDARLEGHLSVCWLADRATHATDDMECLKGDAQCSTDAGFIDVADLFSPCSPTDSPTNPHNSFYSIMDHSMASDGIDDLEHVLKAAYSTRRCSTDSITDFRERKEDEGGVDSHWGAKMYEVDQDPLDFGVLPDDLSEFMNDDYLEYLLGTDVFFGDTLLNCEEFGTMQPEEARNEAAVNQGTDAESEPNPEKTGVGLTTTPPRILHLHPSIQFITIPDAPGYQVIQTVRLSPPVIRLPLPNTAATPTYIFEMSPCKQSPPPPTVLDVPQVVKDYILEVKSHMSQTCLEMEEGLSLTSHYVDMQVSQRETLRSGKNTNKGLDKELIIMGDTDRQKSLLGHRQIFGDSNGGNSKRYILLLGNAGMGKTTLMRKLCLDWTRACIPQFDFVFLLDGKTLTLTKPMYSLQTLLLNLSSFVPHCMDPDAVYAQILAASKRVLIIFDGFVELRDYEVLLQTQEKDLSTSLQKDNKAESYTVRQLYSAILQRVLLPGCTLLLTTRPRGSASQLLRRADSFLEVCGFTPADVEAYMSLYFPDPDHRVSALDCLKNCSYLHLLCWNPGLCRLVCLVLEHSKTSDVLPRTLTGLCHRVLCSKMEKGSWGTHPQAEVQTQISLHSKQEAQKQSMSNNQLKMCLKETPVRKSRAKVFTCSRIRRARGAKKKETEENEVAEEEMKSVGREVHRTEEKELLSQLSSLAWEGVKANSSVLTRGPTFTAKLKAFGLQTGLFLSHPMRRRQVVSSAETEGGGREERDEIKGGVEKQDQKENRGRTDDESFDASDDHIMLWANPFLQSYLAGVHLSSSRAVSDRTFHQALPFQSGPKARRRPQREELDLTQRFAVGLLFHNKTELQRLHTYTETSFCKMLVSKQALVMKHVEALSQGDLSPAQVLEACHYVYEASFTCADGNRGRGSTRLVAHLAANLPEVLSFHGVPLNPPDVFTVQNVLERGGNEGRSFCLDLEDSGIRVSGLKALVGLNNINTYRLGPEKGALYLPKLWELLPGLHNLQHLDLENSKIRDTGSEKLADALASLCSLEILNLYSNVISDEGAESLAAVLPHMVSLTDLDVKYNKLTDVGAQSLGASLRNCQKIKTLRMWNQCIPYGVFERLQLQDSRILWH</sequence>
<feature type="region of interest" description="Disordered" evidence="5">
    <location>
        <begin position="522"/>
        <end position="546"/>
    </location>
</feature>
<organism evidence="7 8">
    <name type="scientific">Scophthalmus maximus</name>
    <name type="common">Turbot</name>
    <name type="synonym">Psetta maxima</name>
    <dbReference type="NCBI Taxonomy" id="52904"/>
    <lineage>
        <taxon>Eukaryota</taxon>
        <taxon>Metazoa</taxon>
        <taxon>Chordata</taxon>
        <taxon>Craniata</taxon>
        <taxon>Vertebrata</taxon>
        <taxon>Euteleostomi</taxon>
        <taxon>Actinopterygii</taxon>
        <taxon>Neopterygii</taxon>
        <taxon>Teleostei</taxon>
        <taxon>Neoteleostei</taxon>
        <taxon>Acanthomorphata</taxon>
        <taxon>Carangaria</taxon>
        <taxon>Pleuronectiformes</taxon>
        <taxon>Pleuronectoidei</taxon>
        <taxon>Scophthalmidae</taxon>
        <taxon>Scophthalmus</taxon>
    </lineage>
</organism>
<feature type="compositionally biased region" description="Basic and acidic residues" evidence="5">
    <location>
        <begin position="1019"/>
        <end position="1030"/>
    </location>
</feature>
<evidence type="ECO:0000256" key="4">
    <source>
        <dbReference type="ARBA" id="ARBA00022840"/>
    </source>
</evidence>
<feature type="domain" description="NACHT" evidence="6">
    <location>
        <begin position="704"/>
        <end position="849"/>
    </location>
</feature>
<keyword evidence="3" id="KW-0547">Nucleotide-binding</keyword>
<dbReference type="FunFam" id="3.40.50.300:FF:001028">
    <property type="entry name" value="Class II major histocompatibility complex transactivator"/>
    <property type="match status" value="1"/>
</dbReference>
<keyword evidence="4" id="KW-0067">ATP-binding</keyword>
<gene>
    <name evidence="7" type="ORF">F2P81_014798</name>
</gene>
<dbReference type="Pfam" id="PF13516">
    <property type="entry name" value="LRR_6"/>
    <property type="match status" value="3"/>
</dbReference>
<feature type="compositionally biased region" description="Basic and acidic residues" evidence="5">
    <location>
        <begin position="1093"/>
        <end position="1123"/>
    </location>
</feature>
<accession>A0A6A4SK16</accession>
<name>A0A6A4SK16_SCOMX</name>
<feature type="region of interest" description="Disordered" evidence="5">
    <location>
        <begin position="1082"/>
        <end position="1123"/>
    </location>
</feature>
<dbReference type="Pfam" id="PF05729">
    <property type="entry name" value="NACHT"/>
    <property type="match status" value="1"/>
</dbReference>
<dbReference type="InterPro" id="IPR027417">
    <property type="entry name" value="P-loop_NTPase"/>
</dbReference>
<feature type="compositionally biased region" description="Polar residues" evidence="5">
    <location>
        <begin position="8"/>
        <end position="24"/>
    </location>
</feature>
<evidence type="ECO:0000256" key="3">
    <source>
        <dbReference type="ARBA" id="ARBA00022741"/>
    </source>
</evidence>
<proteinExistence type="predicted"/>
<dbReference type="PROSITE" id="PS50837">
    <property type="entry name" value="NACHT"/>
    <property type="match status" value="1"/>
</dbReference>
<evidence type="ECO:0000256" key="2">
    <source>
        <dbReference type="ARBA" id="ARBA00022737"/>
    </source>
</evidence>
<dbReference type="PANTHER" id="PTHR47189:SF1">
    <property type="entry name" value="MHC CLASS II TRANSACTIVATOR"/>
    <property type="match status" value="1"/>
</dbReference>
<evidence type="ECO:0000256" key="1">
    <source>
        <dbReference type="ARBA" id="ARBA00022614"/>
    </source>
</evidence>
<dbReference type="InterPro" id="IPR033756">
    <property type="entry name" value="YlxH/NBP35"/>
</dbReference>
<feature type="region of interest" description="Disordered" evidence="5">
    <location>
        <begin position="1"/>
        <end position="28"/>
    </location>
</feature>
<dbReference type="SUPFAM" id="SSF52540">
    <property type="entry name" value="P-loop containing nucleoside triphosphate hydrolases"/>
    <property type="match status" value="2"/>
</dbReference>
<dbReference type="InterPro" id="IPR001611">
    <property type="entry name" value="Leu-rich_rpt"/>
</dbReference>
<evidence type="ECO:0000313" key="8">
    <source>
        <dbReference type="Proteomes" id="UP000438429"/>
    </source>
</evidence>
<keyword evidence="1" id="KW-0433">Leucine-rich repeat</keyword>
<dbReference type="SUPFAM" id="SSF52047">
    <property type="entry name" value="RNI-like"/>
    <property type="match status" value="1"/>
</dbReference>
<dbReference type="GO" id="GO:0005524">
    <property type="term" value="F:ATP binding"/>
    <property type="evidence" value="ECO:0007669"/>
    <property type="project" value="UniProtKB-KW"/>
</dbReference>
<comment type="caution">
    <text evidence="7">The sequence shown here is derived from an EMBL/GenBank/DDBJ whole genome shotgun (WGS) entry which is preliminary data.</text>
</comment>
<dbReference type="GO" id="GO:0045345">
    <property type="term" value="P:positive regulation of MHC class I biosynthetic process"/>
    <property type="evidence" value="ECO:0007669"/>
    <property type="project" value="TreeGrafter"/>
</dbReference>
<dbReference type="Proteomes" id="UP000438429">
    <property type="component" value="Unassembled WGS sequence"/>
</dbReference>
<evidence type="ECO:0000259" key="6">
    <source>
        <dbReference type="PROSITE" id="PS50837"/>
    </source>
</evidence>
<dbReference type="GO" id="GO:0045944">
    <property type="term" value="P:positive regulation of transcription by RNA polymerase II"/>
    <property type="evidence" value="ECO:0007669"/>
    <property type="project" value="TreeGrafter"/>
</dbReference>
<keyword evidence="2" id="KW-0677">Repeat</keyword>
<dbReference type="Pfam" id="PF10609">
    <property type="entry name" value="ParA"/>
    <property type="match status" value="2"/>
</dbReference>